<dbReference type="Pfam" id="PF00353">
    <property type="entry name" value="HemolysinCabind"/>
    <property type="match status" value="1"/>
</dbReference>
<dbReference type="RefSeq" id="WP_341629216.1">
    <property type="nucleotide sequence ID" value="NZ_JBAKBA010000060.1"/>
</dbReference>
<evidence type="ECO:0000313" key="3">
    <source>
        <dbReference type="EMBL" id="MEL0660835.1"/>
    </source>
</evidence>
<dbReference type="EMBL" id="JBAKBA010000060">
    <property type="protein sequence ID" value="MEL0660835.1"/>
    <property type="molecule type" value="Genomic_DNA"/>
</dbReference>
<dbReference type="Gene3D" id="2.150.10.10">
    <property type="entry name" value="Serralysin-like metalloprotease, C-terminal"/>
    <property type="match status" value="1"/>
</dbReference>
<name>A0ABU9HGD7_9GAMM</name>
<feature type="non-terminal residue" evidence="3">
    <location>
        <position position="1"/>
    </location>
</feature>
<dbReference type="InterPro" id="IPR011049">
    <property type="entry name" value="Serralysin-like_metalloprot_C"/>
</dbReference>
<evidence type="ECO:0000256" key="1">
    <source>
        <dbReference type="ARBA" id="ARBA00022837"/>
    </source>
</evidence>
<dbReference type="NCBIfam" id="TIGR03661">
    <property type="entry name" value="T1SS_VCA0849"/>
    <property type="match status" value="1"/>
</dbReference>
<organism evidence="3 4">
    <name type="scientific">Psychromonas arctica</name>
    <dbReference type="NCBI Taxonomy" id="168275"/>
    <lineage>
        <taxon>Bacteria</taxon>
        <taxon>Pseudomonadati</taxon>
        <taxon>Pseudomonadota</taxon>
        <taxon>Gammaproteobacteria</taxon>
        <taxon>Alteromonadales</taxon>
        <taxon>Psychromonadaceae</taxon>
        <taxon>Psychromonas</taxon>
    </lineage>
</organism>
<dbReference type="PROSITE" id="PS00330">
    <property type="entry name" value="HEMOLYSIN_CALCIUM"/>
    <property type="match status" value="2"/>
</dbReference>
<dbReference type="PRINTS" id="PR00313">
    <property type="entry name" value="CABNDNGRPT"/>
</dbReference>
<dbReference type="Proteomes" id="UP001366060">
    <property type="component" value="Unassembled WGS sequence"/>
</dbReference>
<dbReference type="NCBIfam" id="TIGR01965">
    <property type="entry name" value="VCBS_repeat"/>
    <property type="match status" value="3"/>
</dbReference>
<proteinExistence type="predicted"/>
<dbReference type="InterPro" id="IPR040853">
    <property type="entry name" value="RapA2_cadherin-like"/>
</dbReference>
<dbReference type="InterPro" id="IPR019960">
    <property type="entry name" value="T1SS_VCA0849"/>
</dbReference>
<reference evidence="3 4" key="1">
    <citation type="submission" date="2024-02" db="EMBL/GenBank/DDBJ databases">
        <title>Bacteria isolated from the canopy kelp, Nereocystis luetkeana.</title>
        <authorList>
            <person name="Pfister C.A."/>
            <person name="Younker I.T."/>
            <person name="Light S.H."/>
        </authorList>
    </citation>
    <scope>NUCLEOTIDE SEQUENCE [LARGE SCALE GENOMIC DNA]</scope>
    <source>
        <strain evidence="3 4">TI.2.07</strain>
    </source>
</reference>
<dbReference type="Pfam" id="PF17803">
    <property type="entry name" value="Cadherin_4"/>
    <property type="match status" value="1"/>
</dbReference>
<dbReference type="InterPro" id="IPR001343">
    <property type="entry name" value="Hemolysn_Ca-bd"/>
</dbReference>
<dbReference type="InterPro" id="IPR010221">
    <property type="entry name" value="VCBS_dom"/>
</dbReference>
<evidence type="ECO:0000313" key="4">
    <source>
        <dbReference type="Proteomes" id="UP001366060"/>
    </source>
</evidence>
<comment type="caution">
    <text evidence="3">The sequence shown here is derived from an EMBL/GenBank/DDBJ whole genome shotgun (WGS) entry which is preliminary data.</text>
</comment>
<feature type="domain" description="RapA2 cadherin-like" evidence="2">
    <location>
        <begin position="153"/>
        <end position="225"/>
    </location>
</feature>
<protein>
    <submittedName>
        <fullName evidence="3">VCBS domain-containing protein</fullName>
    </submittedName>
</protein>
<dbReference type="InterPro" id="IPR013783">
    <property type="entry name" value="Ig-like_fold"/>
</dbReference>
<accession>A0ABU9HGD7</accession>
<dbReference type="InterPro" id="IPR018511">
    <property type="entry name" value="Hemolysin-typ_Ca-bd_CS"/>
</dbReference>
<keyword evidence="4" id="KW-1185">Reference proteome</keyword>
<evidence type="ECO:0000259" key="2">
    <source>
        <dbReference type="Pfam" id="PF17803"/>
    </source>
</evidence>
<gene>
    <name evidence="3" type="ORF">V6255_17005</name>
</gene>
<dbReference type="Gene3D" id="2.60.40.10">
    <property type="entry name" value="Immunoglobulins"/>
    <property type="match status" value="2"/>
</dbReference>
<sequence length="828" mass="87699">GGVWSYVVDNSLVQYLDDGEQIVENFVITVNGTEQEISVFILGAEDPTEITVNSLVGDSDVGSVTEDTTDSDGKLTDSGTLTFTDVDTTDSENFEPTVAFSPTNTGDTALGEMSIDADGNWSYEVDNSAVQYLGEDETLTEVYTVTLNGVTQDITVTINGVDDISVVTGDTEGEVTEDDDASTLTVSGELALTDVDTADTTTFTAETVTGTYGEITIDTDGKWTYSADNTQADIQDLDDGDTLTDIITVNTSDGNTQDIEITINGVDYAPTAVDDTEMTYATTIRLDEQPEFGTMQVSVDGVWVDMVVGEEYDSDSEVQFVPDEAAIQLNSVDIGVGSFGDDGSSSFEANVSDWGTVNSDGTEVITTINNATITTSITTTDANDSQVLRAWNGGTHTGNGIGNGDSAGLSQGETLVIDIDGENINEVTFTLDGLGGYFDESSRNATKVSITAYFEDGTSETQSSFRQSGSYVDTYTFSFDNDLPVNSFELTTSGSDGTYVVQNMTLSRTVADEITFTRTQADGSETTEVIELDLNYDDASTIVDVTGGVPEINTSITEGDIFTDENSSITIDVLSNDTDDDNDEITITEIQGQSVTEDGDAVDVTIDDIVVGTGQLVDGEIVFTPSEELGVTLNEGDSQTFDIEYTISDGTEVGTALVTVRVDGVDSTIIGTDGDDTLVGGDGDDMLTGGLGNDILTGGDGGDTYIWEFDSSANSNIDTITDFDIDGEDVLDLSELLVDATNDTLDSYLNFSVETDDEGVTNTTIEVVNDEVTQYIVLDDVDLVTEYGSNDITIINGLISDGALIVSDDSTAYASDSVSADIDETTTD</sequence>
<dbReference type="SUPFAM" id="SSF51120">
    <property type="entry name" value="beta-Roll"/>
    <property type="match status" value="1"/>
</dbReference>
<keyword evidence="1" id="KW-0106">Calcium</keyword>